<proteinExistence type="predicted"/>
<sequence length="134" mass="15149">MPTYRNPHVRDAVRQLNKRVTNPLSMALAGRRYWYASVIRHTGRNSGRRYQTPVVVITTPDKILVPLPYGTGVDWLRNVLAAGSATVVTKGRTVEVVQPRVIDAATAEPQLPGWWRWITRTVDVDNFLEADLQT</sequence>
<dbReference type="InterPro" id="IPR012349">
    <property type="entry name" value="Split_barrel_FMN-bd"/>
</dbReference>
<reference evidence="2" key="1">
    <citation type="submission" date="2022-08" db="EMBL/GenBank/DDBJ databases">
        <title>Mycobacterium kiyosense sp. nov., scotochromogenic slow-glowing species isolated from respiratory specimens.</title>
        <authorList>
            <person name="Fukano H."/>
            <person name="Kazumi Y."/>
            <person name="Sakagami N."/>
            <person name="Ato M."/>
            <person name="Mitarai S."/>
            <person name="Hoshino Y."/>
        </authorList>
    </citation>
    <scope>NUCLEOTIDE SEQUENCE</scope>
    <source>
        <strain evidence="2">1413</strain>
        <strain evidence="1">SRL2020-028</strain>
    </source>
</reference>
<accession>A0A9P3UTA3</accession>
<dbReference type="GeneID" id="83628996"/>
<comment type="caution">
    <text evidence="2">The sequence shown here is derived from an EMBL/GenBank/DDBJ whole genome shotgun (WGS) entry which is preliminary data.</text>
</comment>
<name>A0A9P3UTA3_9MYCO</name>
<evidence type="ECO:0000313" key="3">
    <source>
        <dbReference type="Proteomes" id="UP001064782"/>
    </source>
</evidence>
<keyword evidence="3" id="KW-1185">Reference proteome</keyword>
<gene>
    <name evidence="2" type="ORF">Mkiyose1413_12080</name>
    <name evidence="1" type="ORF">SRL2020028_53340</name>
</gene>
<dbReference type="Gene3D" id="2.30.110.10">
    <property type="entry name" value="Electron Transport, Fmn-binding Protein, Chain A"/>
    <property type="match status" value="1"/>
</dbReference>
<dbReference type="RefSeq" id="WP_236976457.1">
    <property type="nucleotide sequence ID" value="NZ_BRXE01000115.1"/>
</dbReference>
<dbReference type="Proteomes" id="UP001064782">
    <property type="component" value="Unassembled WGS sequence"/>
</dbReference>
<evidence type="ECO:0000313" key="1">
    <source>
        <dbReference type="EMBL" id="GLB86078.1"/>
    </source>
</evidence>
<protein>
    <submittedName>
        <fullName evidence="2">Peptidase</fullName>
    </submittedName>
</protein>
<organism evidence="2 3">
    <name type="scientific">Mycobacterium kiyosense</name>
    <dbReference type="NCBI Taxonomy" id="2871094"/>
    <lineage>
        <taxon>Bacteria</taxon>
        <taxon>Bacillati</taxon>
        <taxon>Actinomycetota</taxon>
        <taxon>Actinomycetes</taxon>
        <taxon>Mycobacteriales</taxon>
        <taxon>Mycobacteriaceae</taxon>
        <taxon>Mycobacterium</taxon>
    </lineage>
</organism>
<dbReference type="Proteomes" id="UP001165663">
    <property type="component" value="Unassembled WGS sequence"/>
</dbReference>
<evidence type="ECO:0000313" key="2">
    <source>
        <dbReference type="EMBL" id="GLD29325.1"/>
    </source>
</evidence>
<dbReference type="AlphaFoldDB" id="A0A9P3UTA3"/>
<dbReference type="EMBL" id="BRXE01000115">
    <property type="protein sequence ID" value="GLB86078.1"/>
    <property type="molecule type" value="Genomic_DNA"/>
</dbReference>
<dbReference type="EMBL" id="BRZI01000005">
    <property type="protein sequence ID" value="GLD29325.1"/>
    <property type="molecule type" value="Genomic_DNA"/>
</dbReference>